<protein>
    <submittedName>
        <fullName evidence="7">Ethanolamine permease</fullName>
    </submittedName>
</protein>
<feature type="transmembrane region" description="Helical" evidence="6">
    <location>
        <begin position="163"/>
        <end position="187"/>
    </location>
</feature>
<feature type="transmembrane region" description="Helical" evidence="6">
    <location>
        <begin position="365"/>
        <end position="387"/>
    </location>
</feature>
<feature type="transmembrane region" description="Helical" evidence="6">
    <location>
        <begin position="29"/>
        <end position="47"/>
    </location>
</feature>
<dbReference type="Proteomes" id="UP000598271">
    <property type="component" value="Unassembled WGS sequence"/>
</dbReference>
<feature type="transmembrane region" description="Helical" evidence="6">
    <location>
        <begin position="54"/>
        <end position="71"/>
    </location>
</feature>
<evidence type="ECO:0000256" key="6">
    <source>
        <dbReference type="SAM" id="Phobius"/>
    </source>
</evidence>
<feature type="transmembrane region" description="Helical" evidence="6">
    <location>
        <begin position="292"/>
        <end position="315"/>
    </location>
</feature>
<feature type="transmembrane region" description="Helical" evidence="6">
    <location>
        <begin position="238"/>
        <end position="262"/>
    </location>
</feature>
<proteinExistence type="predicted"/>
<dbReference type="PANTHER" id="PTHR42770:SF11">
    <property type="entry name" value="INNER MEMBRANE TRANSPORT PROTEIN YBAT"/>
    <property type="match status" value="1"/>
</dbReference>
<keyword evidence="8" id="KW-1185">Reference proteome</keyword>
<dbReference type="AlphaFoldDB" id="A0A8J3GAE1"/>
<dbReference type="Pfam" id="PF13520">
    <property type="entry name" value="AA_permease_2"/>
    <property type="match status" value="1"/>
</dbReference>
<comment type="caution">
    <text evidence="7">The sequence shown here is derived from an EMBL/GenBank/DDBJ whole genome shotgun (WGS) entry which is preliminary data.</text>
</comment>
<evidence type="ECO:0000256" key="1">
    <source>
        <dbReference type="ARBA" id="ARBA00004651"/>
    </source>
</evidence>
<evidence type="ECO:0000313" key="8">
    <source>
        <dbReference type="Proteomes" id="UP000598271"/>
    </source>
</evidence>
<sequence>MLAQASLLLSSLLPFSSKNMELKKSLTPTLLWGLGVGYVISGMYFGWNLGLQEGGTLGMAVATGLVIAMYLGFTLSYAELACAIPKAGGAFDYASRAIGERGGFLAGMAQNIEFLFAPPAIAAGIGAYVALFVPSVPPLAIAVGVYILFTVLNILGTNIAATFELLVTVVAVVGLVLFASITLPNFSRKAFTANALPNGWGGVFAAIPFAIWFFLGIEGLANVAEESLNPQRDLTRGFLLAMATLVVLCAFTFVSAVGVSGWEGVVFDESGLASDSPLPLALQQVGTEKHPLYNVIIGFGIFGLVASFHGLLLAAGRSTYEFCRLGNGPALLGKIHAKYRTPANALLLNMGIGLVALLTQSTAEIIILSAFGALTMYSFSLVSFIILRRKEPGLERPFRTPGYPLVPWVTLVIAVVSLIALTIYNPVSALLFVGVMGGSYVLKKLLGA</sequence>
<dbReference type="InterPro" id="IPR004757">
    <property type="entry name" value="EtNH_permease"/>
</dbReference>
<feature type="transmembrane region" description="Helical" evidence="6">
    <location>
        <begin position="408"/>
        <end position="436"/>
    </location>
</feature>
<feature type="transmembrane region" description="Helical" evidence="6">
    <location>
        <begin position="139"/>
        <end position="156"/>
    </location>
</feature>
<keyword evidence="2" id="KW-1003">Cell membrane</keyword>
<dbReference type="PANTHER" id="PTHR42770">
    <property type="entry name" value="AMINO ACID TRANSPORTER-RELATED"/>
    <property type="match status" value="1"/>
</dbReference>
<keyword evidence="5 6" id="KW-0472">Membrane</keyword>
<feature type="transmembrane region" description="Helical" evidence="6">
    <location>
        <begin position="199"/>
        <end position="217"/>
    </location>
</feature>
<feature type="transmembrane region" description="Helical" evidence="6">
    <location>
        <begin position="341"/>
        <end position="359"/>
    </location>
</feature>
<organism evidence="7 8">
    <name type="scientific">Persicitalea jodogahamensis</name>
    <dbReference type="NCBI Taxonomy" id="402147"/>
    <lineage>
        <taxon>Bacteria</taxon>
        <taxon>Pseudomonadati</taxon>
        <taxon>Bacteroidota</taxon>
        <taxon>Cytophagia</taxon>
        <taxon>Cytophagales</taxon>
        <taxon>Spirosomataceae</taxon>
        <taxon>Persicitalea</taxon>
    </lineage>
</organism>
<evidence type="ECO:0000256" key="2">
    <source>
        <dbReference type="ARBA" id="ARBA00022475"/>
    </source>
</evidence>
<dbReference type="GO" id="GO:0022857">
    <property type="term" value="F:transmembrane transporter activity"/>
    <property type="evidence" value="ECO:0007669"/>
    <property type="project" value="InterPro"/>
</dbReference>
<name>A0A8J3GAE1_9BACT</name>
<dbReference type="Gene3D" id="1.20.1740.10">
    <property type="entry name" value="Amino acid/polyamine transporter I"/>
    <property type="match status" value="1"/>
</dbReference>
<evidence type="ECO:0000313" key="7">
    <source>
        <dbReference type="EMBL" id="GHB72174.1"/>
    </source>
</evidence>
<reference evidence="7 8" key="1">
    <citation type="journal article" date="2014" name="Int. J. Syst. Evol. Microbiol.">
        <title>Complete genome sequence of Corynebacterium casei LMG S-19264T (=DSM 44701T), isolated from a smear-ripened cheese.</title>
        <authorList>
            <consortium name="US DOE Joint Genome Institute (JGI-PGF)"/>
            <person name="Walter F."/>
            <person name="Albersmeier A."/>
            <person name="Kalinowski J."/>
            <person name="Ruckert C."/>
        </authorList>
    </citation>
    <scope>NUCLEOTIDE SEQUENCE [LARGE SCALE GENOMIC DNA]</scope>
    <source>
        <strain evidence="7 8">KCTC 12866</strain>
    </source>
</reference>
<dbReference type="GO" id="GO:0005886">
    <property type="term" value="C:plasma membrane"/>
    <property type="evidence" value="ECO:0007669"/>
    <property type="project" value="UniProtKB-SubCell"/>
</dbReference>
<keyword evidence="4 6" id="KW-1133">Transmembrane helix</keyword>
<dbReference type="EMBL" id="BMXF01000002">
    <property type="protein sequence ID" value="GHB72174.1"/>
    <property type="molecule type" value="Genomic_DNA"/>
</dbReference>
<dbReference type="NCBIfam" id="TIGR00908">
    <property type="entry name" value="2A0305"/>
    <property type="match status" value="1"/>
</dbReference>
<evidence type="ECO:0000256" key="4">
    <source>
        <dbReference type="ARBA" id="ARBA00022989"/>
    </source>
</evidence>
<accession>A0A8J3GAE1</accession>
<comment type="subcellular location">
    <subcellularLocation>
        <location evidence="1">Cell membrane</location>
        <topology evidence="1">Multi-pass membrane protein</topology>
    </subcellularLocation>
</comment>
<feature type="transmembrane region" description="Helical" evidence="6">
    <location>
        <begin position="114"/>
        <end position="133"/>
    </location>
</feature>
<dbReference type="InterPro" id="IPR050367">
    <property type="entry name" value="APC_superfamily"/>
</dbReference>
<dbReference type="InterPro" id="IPR002293">
    <property type="entry name" value="AA/rel_permease1"/>
</dbReference>
<keyword evidence="3 6" id="KW-0812">Transmembrane</keyword>
<evidence type="ECO:0000256" key="5">
    <source>
        <dbReference type="ARBA" id="ARBA00023136"/>
    </source>
</evidence>
<evidence type="ECO:0000256" key="3">
    <source>
        <dbReference type="ARBA" id="ARBA00022692"/>
    </source>
</evidence>
<gene>
    <name evidence="7" type="primary">eutP</name>
    <name evidence="7" type="ORF">GCM10007390_27780</name>
</gene>
<dbReference type="PIRSF" id="PIRSF006060">
    <property type="entry name" value="AA_transporter"/>
    <property type="match status" value="1"/>
</dbReference>